<evidence type="ECO:0000256" key="1">
    <source>
        <dbReference type="ARBA" id="ARBA00023125"/>
    </source>
</evidence>
<dbReference type="InterPro" id="IPR050807">
    <property type="entry name" value="TransReg_Diox_bact_type"/>
</dbReference>
<evidence type="ECO:0000313" key="3">
    <source>
        <dbReference type="EMBL" id="HJC40738.1"/>
    </source>
</evidence>
<reference evidence="3" key="2">
    <citation type="submission" date="2021-04" db="EMBL/GenBank/DDBJ databases">
        <authorList>
            <person name="Gilroy R."/>
        </authorList>
    </citation>
    <scope>NUCLEOTIDE SEQUENCE</scope>
    <source>
        <strain evidence="3">CHK186-1790</strain>
    </source>
</reference>
<dbReference type="PROSITE" id="PS50943">
    <property type="entry name" value="HTH_CROC1"/>
    <property type="match status" value="1"/>
</dbReference>
<dbReference type="Pfam" id="PF01381">
    <property type="entry name" value="HTH_3"/>
    <property type="match status" value="1"/>
</dbReference>
<dbReference type="AlphaFoldDB" id="A0A9D2SYR3"/>
<dbReference type="Gene3D" id="1.10.260.40">
    <property type="entry name" value="lambda repressor-like DNA-binding domains"/>
    <property type="match status" value="1"/>
</dbReference>
<dbReference type="Proteomes" id="UP000823882">
    <property type="component" value="Unassembled WGS sequence"/>
</dbReference>
<dbReference type="InterPro" id="IPR001387">
    <property type="entry name" value="Cro/C1-type_HTH"/>
</dbReference>
<reference evidence="3" key="1">
    <citation type="journal article" date="2021" name="PeerJ">
        <title>Extensive microbial diversity within the chicken gut microbiome revealed by metagenomics and culture.</title>
        <authorList>
            <person name="Gilroy R."/>
            <person name="Ravi A."/>
            <person name="Getino M."/>
            <person name="Pursley I."/>
            <person name="Horton D.L."/>
            <person name="Alikhan N.F."/>
            <person name="Baker D."/>
            <person name="Gharbi K."/>
            <person name="Hall N."/>
            <person name="Watson M."/>
            <person name="Adriaenssens E.M."/>
            <person name="Foster-Nyarko E."/>
            <person name="Jarju S."/>
            <person name="Secka A."/>
            <person name="Antonio M."/>
            <person name="Oren A."/>
            <person name="Chaudhuri R.R."/>
            <person name="La Ragione R."/>
            <person name="Hildebrand F."/>
            <person name="Pallen M.J."/>
        </authorList>
    </citation>
    <scope>NUCLEOTIDE SEQUENCE</scope>
    <source>
        <strain evidence="3">CHK186-1790</strain>
    </source>
</reference>
<dbReference type="PANTHER" id="PTHR46797:SF1">
    <property type="entry name" value="METHYLPHOSPHONATE SYNTHASE"/>
    <property type="match status" value="1"/>
</dbReference>
<keyword evidence="1" id="KW-0238">DNA-binding</keyword>
<dbReference type="GO" id="GO:0005829">
    <property type="term" value="C:cytosol"/>
    <property type="evidence" value="ECO:0007669"/>
    <property type="project" value="TreeGrafter"/>
</dbReference>
<sequence length="82" mass="8855">RGGRVQFDNRAVGQAIRLLRKEKGLSQDVLSGLAGIARTHLTMIENGTKQANFETIWKLASALGLRPSELVAKIEAVIEGKG</sequence>
<evidence type="ECO:0000313" key="4">
    <source>
        <dbReference type="Proteomes" id="UP000823882"/>
    </source>
</evidence>
<dbReference type="GO" id="GO:0003700">
    <property type="term" value="F:DNA-binding transcription factor activity"/>
    <property type="evidence" value="ECO:0007669"/>
    <property type="project" value="TreeGrafter"/>
</dbReference>
<protein>
    <submittedName>
        <fullName evidence="3">Helix-turn-helix domain-containing protein</fullName>
    </submittedName>
</protein>
<feature type="domain" description="HTH cro/C1-type" evidence="2">
    <location>
        <begin position="16"/>
        <end position="70"/>
    </location>
</feature>
<dbReference type="SUPFAM" id="SSF47413">
    <property type="entry name" value="lambda repressor-like DNA-binding domains"/>
    <property type="match status" value="1"/>
</dbReference>
<proteinExistence type="predicted"/>
<accession>A0A9D2SYR3</accession>
<dbReference type="InterPro" id="IPR010982">
    <property type="entry name" value="Lambda_DNA-bd_dom_sf"/>
</dbReference>
<evidence type="ECO:0000259" key="2">
    <source>
        <dbReference type="PROSITE" id="PS50943"/>
    </source>
</evidence>
<feature type="non-terminal residue" evidence="3">
    <location>
        <position position="1"/>
    </location>
</feature>
<dbReference type="SMART" id="SM00530">
    <property type="entry name" value="HTH_XRE"/>
    <property type="match status" value="1"/>
</dbReference>
<name>A0A9D2SYR3_9FIRM</name>
<comment type="caution">
    <text evidence="3">The sequence shown here is derived from an EMBL/GenBank/DDBJ whole genome shotgun (WGS) entry which is preliminary data.</text>
</comment>
<gene>
    <name evidence="3" type="ORF">H9701_04215</name>
</gene>
<organism evidence="3 4">
    <name type="scientific">Candidatus Intestinimonas pullistercoris</name>
    <dbReference type="NCBI Taxonomy" id="2838623"/>
    <lineage>
        <taxon>Bacteria</taxon>
        <taxon>Bacillati</taxon>
        <taxon>Bacillota</taxon>
        <taxon>Clostridia</taxon>
        <taxon>Eubacteriales</taxon>
        <taxon>Intestinimonas</taxon>
    </lineage>
</organism>
<dbReference type="EMBL" id="DWWJ01000079">
    <property type="protein sequence ID" value="HJC40738.1"/>
    <property type="molecule type" value="Genomic_DNA"/>
</dbReference>
<dbReference type="CDD" id="cd00093">
    <property type="entry name" value="HTH_XRE"/>
    <property type="match status" value="1"/>
</dbReference>
<dbReference type="PANTHER" id="PTHR46797">
    <property type="entry name" value="HTH-TYPE TRANSCRIPTIONAL REGULATOR"/>
    <property type="match status" value="1"/>
</dbReference>
<dbReference type="GO" id="GO:0003677">
    <property type="term" value="F:DNA binding"/>
    <property type="evidence" value="ECO:0007669"/>
    <property type="project" value="UniProtKB-KW"/>
</dbReference>